<organism evidence="15 16">
    <name type="scientific">Claviceps africana</name>
    <dbReference type="NCBI Taxonomy" id="83212"/>
    <lineage>
        <taxon>Eukaryota</taxon>
        <taxon>Fungi</taxon>
        <taxon>Dikarya</taxon>
        <taxon>Ascomycota</taxon>
        <taxon>Pezizomycotina</taxon>
        <taxon>Sordariomycetes</taxon>
        <taxon>Hypocreomycetidae</taxon>
        <taxon>Hypocreales</taxon>
        <taxon>Clavicipitaceae</taxon>
        <taxon>Claviceps</taxon>
    </lineage>
</organism>
<comment type="caution">
    <text evidence="15">The sequence shown here is derived from an EMBL/GenBank/DDBJ whole genome shotgun (WGS) entry which is preliminary data.</text>
</comment>
<dbReference type="GO" id="GO:0005662">
    <property type="term" value="C:DNA replication factor A complex"/>
    <property type="evidence" value="ECO:0007669"/>
    <property type="project" value="UniProtKB-ARBA"/>
</dbReference>
<feature type="region of interest" description="Disordered" evidence="10">
    <location>
        <begin position="1"/>
        <end position="43"/>
    </location>
</feature>
<dbReference type="FunFam" id="2.40.50.140:FF:000041">
    <property type="entry name" value="Replication protein A subunit"/>
    <property type="match status" value="1"/>
</dbReference>
<feature type="domain" description="Replication protein A OB" evidence="14">
    <location>
        <begin position="368"/>
        <end position="465"/>
    </location>
</feature>
<evidence type="ECO:0000259" key="12">
    <source>
        <dbReference type="Pfam" id="PF04057"/>
    </source>
</evidence>
<dbReference type="GO" id="GO:0008270">
    <property type="term" value="F:zinc ion binding"/>
    <property type="evidence" value="ECO:0007669"/>
    <property type="project" value="UniProtKB-KW"/>
</dbReference>
<evidence type="ECO:0000256" key="7">
    <source>
        <dbReference type="ARBA" id="ARBA00023125"/>
    </source>
</evidence>
<dbReference type="CDD" id="cd04476">
    <property type="entry name" value="RPA1_DBD_C"/>
    <property type="match status" value="1"/>
</dbReference>
<dbReference type="GO" id="GO:0007004">
    <property type="term" value="P:telomere maintenance via telomerase"/>
    <property type="evidence" value="ECO:0007669"/>
    <property type="project" value="UniProtKB-ARBA"/>
</dbReference>
<dbReference type="OrthoDB" id="1751331at2759"/>
<name>A0A8K0J106_9HYPO</name>
<dbReference type="Gene3D" id="2.40.50.140">
    <property type="entry name" value="Nucleic acid-binding proteins"/>
    <property type="match status" value="4"/>
</dbReference>
<evidence type="ECO:0000313" key="15">
    <source>
        <dbReference type="EMBL" id="KAG5913390.1"/>
    </source>
</evidence>
<dbReference type="FunFam" id="2.40.50.140:FF:000117">
    <property type="entry name" value="Replication protein A subunit"/>
    <property type="match status" value="1"/>
</dbReference>
<dbReference type="GO" id="GO:0006260">
    <property type="term" value="P:DNA replication"/>
    <property type="evidence" value="ECO:0007669"/>
    <property type="project" value="UniProtKB-KW"/>
</dbReference>
<dbReference type="EMBL" id="SRPY01001345">
    <property type="protein sequence ID" value="KAG5913390.1"/>
    <property type="molecule type" value="Genomic_DNA"/>
</dbReference>
<dbReference type="GO" id="GO:0006281">
    <property type="term" value="P:DNA repair"/>
    <property type="evidence" value="ECO:0007669"/>
    <property type="project" value="InterPro"/>
</dbReference>
<proteinExistence type="inferred from homology"/>
<keyword evidence="5 9" id="KW-0863">Zinc-finger</keyword>
<evidence type="ECO:0000259" key="11">
    <source>
        <dbReference type="Pfam" id="PF01336"/>
    </source>
</evidence>
<dbReference type="GO" id="GO:0003697">
    <property type="term" value="F:single-stranded DNA binding"/>
    <property type="evidence" value="ECO:0007669"/>
    <property type="project" value="UniProtKB-ARBA"/>
</dbReference>
<gene>
    <name evidence="15" type="ORF">E4U42_001220</name>
</gene>
<dbReference type="Pfam" id="PF08646">
    <property type="entry name" value="Rep_fac-A_C"/>
    <property type="match status" value="1"/>
</dbReference>
<dbReference type="AlphaFoldDB" id="A0A8K0J106"/>
<dbReference type="PANTHER" id="PTHR47165">
    <property type="entry name" value="OS03G0429900 PROTEIN"/>
    <property type="match status" value="1"/>
</dbReference>
<dbReference type="NCBIfam" id="TIGR00617">
    <property type="entry name" value="rpa1"/>
    <property type="match status" value="1"/>
</dbReference>
<evidence type="ECO:0000256" key="10">
    <source>
        <dbReference type="SAM" id="MobiDB-lite"/>
    </source>
</evidence>
<dbReference type="Pfam" id="PF16900">
    <property type="entry name" value="REPA_OB_2"/>
    <property type="match status" value="1"/>
</dbReference>
<evidence type="ECO:0000256" key="3">
    <source>
        <dbReference type="ARBA" id="ARBA00022705"/>
    </source>
</evidence>
<dbReference type="InterPro" id="IPR013955">
    <property type="entry name" value="Rep_factor-A_C"/>
</dbReference>
<sequence>MATEDQRLTSQRLQRQTKEPATKARPLNKKTLRERRGTRADNLSTVRHVDGTKPSLTSHFSLHRHPAFLPSVEPEETQRHPKAIMNAASALSKGSLDAIFNDADKAAKLFPVPVMQCLQVKPMGASATGGERFRLVMSDGDHYVQAMLATQANHVIHDGKLVRGSFARVKQYTPNNLKGKNILVILDIEVIESLGVQEKVGNPTAVESSDAKPAAMSGNDFYGAKKEESKSQAMPSRPATHDGGNIYPIEGLSPFQHKWTIKARVSMKSDIKTWHKPTGEGKLFSVNLLDESGEIKATGFNDQCDAFYDLLQEGSVYYISSPCRVALAKKQFSNLSNDYEITFERDTRIEKAEDQTNVPQVRFNFCTIQDLQNVEKDNTVDVIGVLKDVGDVTSFTSKTSGKPFEKRDLTLVDDTGYSVRITIWGKTANAFDTNPESVVAFKGAKVSDFGGKSLSLLSSGTMSVDPDIPDAHRLKGWFDSAGRNDSFATHQNMASMGSATGRKDELKTIAQVKDENLGMDDTAYYSIKATIVFVKQDNFCYPACSREGCNKKVVETGDGTWHCEKCAVSHDRPDYRYIVSLNVADHTSHQWLSCFNETGLLIFGLSASDLMELKEKDDAKFMAAFEAVNCKKFAFRCRAKMDNFGDVQ</sequence>
<keyword evidence="16" id="KW-1185">Reference proteome</keyword>
<keyword evidence="8 9" id="KW-0539">Nucleus</keyword>
<feature type="domain" description="OB" evidence="11">
    <location>
        <begin position="259"/>
        <end position="320"/>
    </location>
</feature>
<evidence type="ECO:0000256" key="4">
    <source>
        <dbReference type="ARBA" id="ARBA00022723"/>
    </source>
</evidence>
<comment type="similarity">
    <text evidence="2 9">Belongs to the replication factor A protein 1 family.</text>
</comment>
<keyword evidence="4 9" id="KW-0479">Metal-binding</keyword>
<comment type="subunit">
    <text evidence="9">Component of the heterotrimeric canonical replication protein A complex (RPA).</text>
</comment>
<dbReference type="Proteomes" id="UP000811619">
    <property type="component" value="Unassembled WGS sequence"/>
</dbReference>
<evidence type="ECO:0000313" key="16">
    <source>
        <dbReference type="Proteomes" id="UP000811619"/>
    </source>
</evidence>
<dbReference type="SUPFAM" id="SSF50249">
    <property type="entry name" value="Nucleic acid-binding proteins"/>
    <property type="match status" value="4"/>
</dbReference>
<accession>A0A8K0J106</accession>
<evidence type="ECO:0000256" key="1">
    <source>
        <dbReference type="ARBA" id="ARBA00004123"/>
    </source>
</evidence>
<dbReference type="FunFam" id="2.40.50.140:FF:000064">
    <property type="entry name" value="Replication protein A subunit"/>
    <property type="match status" value="1"/>
</dbReference>
<keyword evidence="3 9" id="KW-0235">DNA replication</keyword>
<dbReference type="InterPro" id="IPR004365">
    <property type="entry name" value="NA-bd_OB_tRNA"/>
</dbReference>
<evidence type="ECO:0000259" key="14">
    <source>
        <dbReference type="Pfam" id="PF16900"/>
    </source>
</evidence>
<feature type="domain" description="Replication factor A C-terminal" evidence="13">
    <location>
        <begin position="524"/>
        <end position="647"/>
    </location>
</feature>
<comment type="function">
    <text evidence="9">As part of the replication protein A (RPA/RP-A), a single-stranded DNA-binding heterotrimeric complex, may play an essential role in DNA replication, recombination and repair. Binds and stabilizes single-stranded DNA intermediates, preventing complementary DNA reannealing and recruiting different proteins involved in DNA metabolism.</text>
</comment>
<reference evidence="15" key="1">
    <citation type="journal article" date="2020" name="bioRxiv">
        <title>Whole genome comparisons of ergot fungi reveals the divergence and evolution of species within the genus Claviceps are the result of varying mechanisms driving genome evolution and host range expansion.</title>
        <authorList>
            <person name="Wyka S.A."/>
            <person name="Mondo S.J."/>
            <person name="Liu M."/>
            <person name="Dettman J."/>
            <person name="Nalam V."/>
            <person name="Broders K.D."/>
        </authorList>
    </citation>
    <scope>NUCLEOTIDE SEQUENCE</scope>
    <source>
        <strain evidence="15">CCC 489</strain>
    </source>
</reference>
<dbReference type="CDD" id="cd04475">
    <property type="entry name" value="RPA1_DBD_B"/>
    <property type="match status" value="1"/>
</dbReference>
<dbReference type="InterPro" id="IPR031657">
    <property type="entry name" value="REPA_OB_2"/>
</dbReference>
<protein>
    <recommendedName>
        <fullName evidence="9">Replication protein A subunit</fullName>
    </recommendedName>
</protein>
<evidence type="ECO:0000256" key="8">
    <source>
        <dbReference type="ARBA" id="ARBA00023242"/>
    </source>
</evidence>
<dbReference type="InterPro" id="IPR004591">
    <property type="entry name" value="Rfa1"/>
</dbReference>
<dbReference type="InterPro" id="IPR007199">
    <property type="entry name" value="Rep_factor-A_N"/>
</dbReference>
<evidence type="ECO:0000256" key="2">
    <source>
        <dbReference type="ARBA" id="ARBA00005690"/>
    </source>
</evidence>
<keyword evidence="6 9" id="KW-0862">Zinc</keyword>
<evidence type="ECO:0000256" key="6">
    <source>
        <dbReference type="ARBA" id="ARBA00022833"/>
    </source>
</evidence>
<dbReference type="GO" id="GO:0000781">
    <property type="term" value="C:chromosome, telomeric region"/>
    <property type="evidence" value="ECO:0007669"/>
    <property type="project" value="UniProtKB-ARBA"/>
</dbReference>
<feature type="domain" description="Replication factor-A protein 1 N-terminal" evidence="12">
    <location>
        <begin position="91"/>
        <end position="192"/>
    </location>
</feature>
<evidence type="ECO:0000256" key="9">
    <source>
        <dbReference type="RuleBase" id="RU364130"/>
    </source>
</evidence>
<dbReference type="FunFam" id="2.40.50.140:FF:000090">
    <property type="entry name" value="Replication protein A subunit"/>
    <property type="match status" value="1"/>
</dbReference>
<dbReference type="CDD" id="cd04474">
    <property type="entry name" value="RPA1_DBD_A"/>
    <property type="match status" value="1"/>
</dbReference>
<evidence type="ECO:0000259" key="13">
    <source>
        <dbReference type="Pfam" id="PF08646"/>
    </source>
</evidence>
<dbReference type="GO" id="GO:0006310">
    <property type="term" value="P:DNA recombination"/>
    <property type="evidence" value="ECO:0007669"/>
    <property type="project" value="InterPro"/>
</dbReference>
<dbReference type="InterPro" id="IPR047192">
    <property type="entry name" value="Euk_RPA1_DBD_C"/>
</dbReference>
<dbReference type="CDD" id="cd04477">
    <property type="entry name" value="RPA1N"/>
    <property type="match status" value="1"/>
</dbReference>
<comment type="subcellular location">
    <subcellularLocation>
        <location evidence="1 9">Nucleus</location>
    </subcellularLocation>
</comment>
<keyword evidence="7 9" id="KW-0238">DNA-binding</keyword>
<dbReference type="InterPro" id="IPR012340">
    <property type="entry name" value="NA-bd_OB-fold"/>
</dbReference>
<feature type="non-terminal residue" evidence="15">
    <location>
        <position position="648"/>
    </location>
</feature>
<dbReference type="Pfam" id="PF01336">
    <property type="entry name" value="tRNA_anti-codon"/>
    <property type="match status" value="1"/>
</dbReference>
<evidence type="ECO:0000256" key="5">
    <source>
        <dbReference type="ARBA" id="ARBA00022771"/>
    </source>
</evidence>
<dbReference type="PANTHER" id="PTHR47165:SF4">
    <property type="entry name" value="OS03G0429900 PROTEIN"/>
    <property type="match status" value="1"/>
</dbReference>
<dbReference type="Pfam" id="PF04057">
    <property type="entry name" value="Rep-A_N"/>
    <property type="match status" value="1"/>
</dbReference>